<keyword evidence="4 10" id="KW-0132">Cell division</keyword>
<dbReference type="SUPFAM" id="SSF102829">
    <property type="entry name" value="Cell division protein ZapA-like"/>
    <property type="match status" value="1"/>
</dbReference>
<dbReference type="Pfam" id="PF05164">
    <property type="entry name" value="ZapA"/>
    <property type="match status" value="1"/>
</dbReference>
<evidence type="ECO:0000256" key="9">
    <source>
        <dbReference type="ARBA" id="ARBA00033158"/>
    </source>
</evidence>
<dbReference type="PANTHER" id="PTHR34981:SF1">
    <property type="entry name" value="CELL DIVISION PROTEIN ZAPA"/>
    <property type="match status" value="1"/>
</dbReference>
<dbReference type="GO" id="GO:0032153">
    <property type="term" value="C:cell division site"/>
    <property type="evidence" value="ECO:0007669"/>
    <property type="project" value="TreeGrafter"/>
</dbReference>
<dbReference type="GO" id="GO:0000917">
    <property type="term" value="P:division septum assembly"/>
    <property type="evidence" value="ECO:0007669"/>
    <property type="project" value="UniProtKB-KW"/>
</dbReference>
<dbReference type="GO" id="GO:0000921">
    <property type="term" value="P:septin ring assembly"/>
    <property type="evidence" value="ECO:0007669"/>
    <property type="project" value="TreeGrafter"/>
</dbReference>
<name>A0A6N4R358_BLAVI</name>
<dbReference type="GO" id="GO:0043093">
    <property type="term" value="P:FtsZ-dependent cytokinesis"/>
    <property type="evidence" value="ECO:0007669"/>
    <property type="project" value="TreeGrafter"/>
</dbReference>
<dbReference type="InterPro" id="IPR007838">
    <property type="entry name" value="Cell_div_ZapA-like"/>
</dbReference>
<evidence type="ECO:0000256" key="6">
    <source>
        <dbReference type="ARBA" id="ARBA00023306"/>
    </source>
</evidence>
<comment type="subcellular location">
    <subcellularLocation>
        <location evidence="1">Cytoplasm</location>
    </subcellularLocation>
</comment>
<gene>
    <name evidence="10" type="ORF">DI628_02215</name>
</gene>
<evidence type="ECO:0000256" key="2">
    <source>
        <dbReference type="ARBA" id="ARBA00015195"/>
    </source>
</evidence>
<protein>
    <recommendedName>
        <fullName evidence="2">Cell division protein ZapA</fullName>
    </recommendedName>
    <alternativeName>
        <fullName evidence="9">Z ring-associated protein ZapA</fullName>
    </alternativeName>
</protein>
<evidence type="ECO:0000256" key="7">
    <source>
        <dbReference type="ARBA" id="ARBA00024910"/>
    </source>
</evidence>
<evidence type="ECO:0000313" key="10">
    <source>
        <dbReference type="EMBL" id="TKW61456.1"/>
    </source>
</evidence>
<evidence type="ECO:0000256" key="4">
    <source>
        <dbReference type="ARBA" id="ARBA00022618"/>
    </source>
</evidence>
<keyword evidence="5" id="KW-0717">Septation</keyword>
<organism evidence="10 11">
    <name type="scientific">Blastochloris viridis</name>
    <name type="common">Rhodopseudomonas viridis</name>
    <dbReference type="NCBI Taxonomy" id="1079"/>
    <lineage>
        <taxon>Bacteria</taxon>
        <taxon>Pseudomonadati</taxon>
        <taxon>Pseudomonadota</taxon>
        <taxon>Alphaproteobacteria</taxon>
        <taxon>Hyphomicrobiales</taxon>
        <taxon>Blastochloridaceae</taxon>
        <taxon>Blastochloris</taxon>
    </lineage>
</organism>
<comment type="function">
    <text evidence="7">Activator of cell division through the inhibition of FtsZ GTPase activity, therefore promoting FtsZ assembly into bundles of protofilaments necessary for the formation of the division Z ring. It is recruited early at mid-cell but it is not essential for cell division.</text>
</comment>
<comment type="caution">
    <text evidence="10">The sequence shown here is derived from an EMBL/GenBank/DDBJ whole genome shotgun (WGS) entry which is preliminary data.</text>
</comment>
<evidence type="ECO:0000256" key="8">
    <source>
        <dbReference type="ARBA" id="ARBA00026068"/>
    </source>
</evidence>
<sequence length="95" mass="10605">MSAMIDLTIGGRTYRLATSTGDETRLKALAARVDAMLNELKQADPNIDRDRQLILTCLQLMAELSEAHTKLDDQATAVTYFHRTLAERLETLIAN</sequence>
<dbReference type="PANTHER" id="PTHR34981">
    <property type="entry name" value="CELL DIVISION PROTEIN ZAPA"/>
    <property type="match status" value="1"/>
</dbReference>
<comment type="subunit">
    <text evidence="8">Homodimer. Interacts with FtsZ.</text>
</comment>
<evidence type="ECO:0000313" key="11">
    <source>
        <dbReference type="Proteomes" id="UP000320948"/>
    </source>
</evidence>
<keyword evidence="3" id="KW-0963">Cytoplasm</keyword>
<dbReference type="EMBL" id="VAFM01000001">
    <property type="protein sequence ID" value="TKW61456.1"/>
    <property type="molecule type" value="Genomic_DNA"/>
</dbReference>
<dbReference type="GO" id="GO:0030428">
    <property type="term" value="C:cell septum"/>
    <property type="evidence" value="ECO:0007669"/>
    <property type="project" value="TreeGrafter"/>
</dbReference>
<accession>A0A6N4R358</accession>
<evidence type="ECO:0000256" key="5">
    <source>
        <dbReference type="ARBA" id="ARBA00023210"/>
    </source>
</evidence>
<dbReference type="InterPro" id="IPR036192">
    <property type="entry name" value="Cell_div_ZapA-like_sf"/>
</dbReference>
<dbReference type="Proteomes" id="UP000320948">
    <property type="component" value="Unassembled WGS sequence"/>
</dbReference>
<dbReference type="AlphaFoldDB" id="A0A6N4R358"/>
<keyword evidence="6" id="KW-0131">Cell cycle</keyword>
<proteinExistence type="predicted"/>
<evidence type="ECO:0000256" key="1">
    <source>
        <dbReference type="ARBA" id="ARBA00004496"/>
    </source>
</evidence>
<dbReference type="GO" id="GO:0005829">
    <property type="term" value="C:cytosol"/>
    <property type="evidence" value="ECO:0007669"/>
    <property type="project" value="TreeGrafter"/>
</dbReference>
<reference evidence="10 11" key="1">
    <citation type="journal article" date="2017" name="Nat. Commun.">
        <title>In situ click chemistry generation of cyclooxygenase-2 inhibitors.</title>
        <authorList>
            <person name="Bhardwaj A."/>
            <person name="Kaur J."/>
            <person name="Wuest M."/>
            <person name="Wuest F."/>
        </authorList>
    </citation>
    <scope>NUCLEOTIDE SEQUENCE [LARGE SCALE GENOMIC DNA]</scope>
    <source>
        <strain evidence="10">S2_018_000_R2_106</strain>
    </source>
</reference>
<evidence type="ECO:0000256" key="3">
    <source>
        <dbReference type="ARBA" id="ARBA00022490"/>
    </source>
</evidence>